<dbReference type="PANTHER" id="PTHR30399">
    <property type="entry name" value="UNCHARACTERIZED PROTEIN YGJP"/>
    <property type="match status" value="1"/>
</dbReference>
<accession>A0A381PGC8</accession>
<reference evidence="2" key="1">
    <citation type="submission" date="2018-05" db="EMBL/GenBank/DDBJ databases">
        <authorList>
            <person name="Lanie J.A."/>
            <person name="Ng W.-L."/>
            <person name="Kazmierczak K.M."/>
            <person name="Andrzejewski T.M."/>
            <person name="Davidsen T.M."/>
            <person name="Wayne K.J."/>
            <person name="Tettelin H."/>
            <person name="Glass J.I."/>
            <person name="Rusch D."/>
            <person name="Podicherti R."/>
            <person name="Tsui H.-C.T."/>
            <person name="Winkler M.E."/>
        </authorList>
    </citation>
    <scope>NUCLEOTIDE SEQUENCE</scope>
</reference>
<proteinExistence type="predicted"/>
<name>A0A381PGC8_9ZZZZ</name>
<sequence length="271" mass="31932">MSFKKYSLKTVNLVTMLENIRLDSFRTKKRAVRKNTQSMKFTLKLDDIDAEVIQKKIKNLNLRICPPDGKIRISAPLHVSQEKICKFAFSKLEWIRKQRTRMHNQVRPLPERFLENESHYFCGQAYPLKIIINNNSPFAELSDQQIILNLPPNAPTAIRRAVLNEWYRGELMRLIPPLINKWENILNVSVTSFHIRSMKTRWGSCTPKTGRVRFNLELAKRPPECLEYIVVHELVHLLEASHNSRFKALMDQFYPDWRLCRKELHSLVIPS</sequence>
<dbReference type="InterPro" id="IPR053136">
    <property type="entry name" value="UTP_pyrophosphatase-like"/>
</dbReference>
<evidence type="ECO:0000259" key="1">
    <source>
        <dbReference type="Pfam" id="PF01863"/>
    </source>
</evidence>
<organism evidence="2">
    <name type="scientific">marine metagenome</name>
    <dbReference type="NCBI Taxonomy" id="408172"/>
    <lineage>
        <taxon>unclassified sequences</taxon>
        <taxon>metagenomes</taxon>
        <taxon>ecological metagenomes</taxon>
    </lineage>
</organism>
<protein>
    <recommendedName>
        <fullName evidence="1">YgjP-like metallopeptidase domain-containing protein</fullName>
    </recommendedName>
</protein>
<dbReference type="InterPro" id="IPR002725">
    <property type="entry name" value="YgjP-like_metallopeptidase"/>
</dbReference>
<dbReference type="EMBL" id="UINC01000974">
    <property type="protein sequence ID" value="SUZ66065.1"/>
    <property type="molecule type" value="Genomic_DNA"/>
</dbReference>
<dbReference type="Pfam" id="PF01863">
    <property type="entry name" value="YgjP-like"/>
    <property type="match status" value="1"/>
</dbReference>
<dbReference type="AlphaFoldDB" id="A0A381PGC8"/>
<gene>
    <name evidence="2" type="ORF">METZ01_LOCUS18919</name>
</gene>
<dbReference type="CDD" id="cd07344">
    <property type="entry name" value="M48_yhfN_like"/>
    <property type="match status" value="1"/>
</dbReference>
<dbReference type="Gene3D" id="3.30.2010.10">
    <property type="entry name" value="Metalloproteases ('zincins'), catalytic domain"/>
    <property type="match status" value="1"/>
</dbReference>
<feature type="domain" description="YgjP-like metallopeptidase" evidence="1">
    <location>
        <begin position="61"/>
        <end position="266"/>
    </location>
</feature>
<dbReference type="PANTHER" id="PTHR30399:SF1">
    <property type="entry name" value="UTP PYROPHOSPHATASE"/>
    <property type="match status" value="1"/>
</dbReference>
<evidence type="ECO:0000313" key="2">
    <source>
        <dbReference type="EMBL" id="SUZ66065.1"/>
    </source>
</evidence>